<keyword evidence="5" id="KW-1185">Reference proteome</keyword>
<sequence length="129" mass="15533">MDNQSKETIIKNLQQFINFTQRSNSWFIEKTNISKEDFENLLNGEGDILNNIEKILQLYGIENKFYFHQKDFKLPERPRNRLITDLPSIHREEVKNEETDFKLTMEMLDDFVNIFELLKANQVNKVNYK</sequence>
<evidence type="ECO:0000313" key="4">
    <source>
        <dbReference type="EMBL" id="RUS49454.1"/>
    </source>
</evidence>
<dbReference type="Proteomes" id="UP000288623">
    <property type="component" value="Unassembled WGS sequence"/>
</dbReference>
<name>A0A433RND1_9BACL</name>
<evidence type="ECO:0000313" key="3">
    <source>
        <dbReference type="EMBL" id="RUS49280.1"/>
    </source>
</evidence>
<dbReference type="RefSeq" id="WP_126992160.1">
    <property type="nucleotide sequence ID" value="NZ_JTFC01000215.1"/>
</dbReference>
<evidence type="ECO:0000313" key="1">
    <source>
        <dbReference type="EMBL" id="RUS49261.1"/>
    </source>
</evidence>
<gene>
    <name evidence="4" type="ORF">QI30_20000</name>
    <name evidence="3" type="ORF">QI30_20205</name>
    <name evidence="2" type="ORF">QI30_20230</name>
    <name evidence="1" type="ORF">QI30_20270</name>
</gene>
<reference evidence="3 5" key="1">
    <citation type="submission" date="2014-11" db="EMBL/GenBank/DDBJ databases">
        <title>Genome sequence and analysis of novel Kurthia sp.</title>
        <authorList>
            <person name="Lawson J.N."/>
            <person name="Gonzalez J.E."/>
            <person name="Rinauldi L."/>
            <person name="Xuan Z."/>
            <person name="Firman A."/>
            <person name="Shaddox L."/>
            <person name="Trudeau A."/>
            <person name="Shah S."/>
            <person name="Reiman D."/>
        </authorList>
    </citation>
    <scope>NUCLEOTIDE SEQUENCE [LARGE SCALE GENOMIC DNA]</scope>
    <source>
        <strain evidence="3 5">3B1D</strain>
    </source>
</reference>
<evidence type="ECO:0000313" key="2">
    <source>
        <dbReference type="EMBL" id="RUS49271.1"/>
    </source>
</evidence>
<accession>A0A433RND1</accession>
<dbReference type="EMBL" id="JTFC01000234">
    <property type="protein sequence ID" value="RUS49280.1"/>
    <property type="molecule type" value="Genomic_DNA"/>
</dbReference>
<evidence type="ECO:0000313" key="5">
    <source>
        <dbReference type="Proteomes" id="UP000288623"/>
    </source>
</evidence>
<dbReference type="EMBL" id="JTFC01000215">
    <property type="protein sequence ID" value="RUS49454.1"/>
    <property type="molecule type" value="Genomic_DNA"/>
</dbReference>
<dbReference type="EMBL" id="JTFC01000241">
    <property type="protein sequence ID" value="RUS49261.1"/>
    <property type="molecule type" value="Genomic_DNA"/>
</dbReference>
<dbReference type="AlphaFoldDB" id="A0A433RND1"/>
<proteinExistence type="predicted"/>
<organism evidence="3 5">
    <name type="scientific">Candidatus Kurthia intestinigallinarum</name>
    <dbReference type="NCBI Taxonomy" id="1562256"/>
    <lineage>
        <taxon>Bacteria</taxon>
        <taxon>Bacillati</taxon>
        <taxon>Bacillota</taxon>
        <taxon>Bacilli</taxon>
        <taxon>Bacillales</taxon>
        <taxon>Caryophanaceae</taxon>
        <taxon>Kurthia</taxon>
    </lineage>
</organism>
<protein>
    <submittedName>
        <fullName evidence="3">Uncharacterized protein</fullName>
    </submittedName>
</protein>
<comment type="caution">
    <text evidence="3">The sequence shown here is derived from an EMBL/GenBank/DDBJ whole genome shotgun (WGS) entry which is preliminary data.</text>
</comment>
<dbReference type="EMBL" id="JTFC01000237">
    <property type="protein sequence ID" value="RUS49271.1"/>
    <property type="molecule type" value="Genomic_DNA"/>
</dbReference>